<name>A0A0P7ZNB2_9CYAN</name>
<dbReference type="HAMAP" id="MF_01086">
    <property type="entry name" value="UPF0284"/>
    <property type="match status" value="1"/>
</dbReference>
<evidence type="ECO:0000313" key="3">
    <source>
        <dbReference type="Proteomes" id="UP000050465"/>
    </source>
</evidence>
<gene>
    <name evidence="2" type="ORF">HLUCCA11_14855</name>
</gene>
<dbReference type="InterPro" id="IPR036087">
    <property type="entry name" value="Nict_dMeBzImd_PRibTrfase_sf"/>
</dbReference>
<dbReference type="EMBL" id="LJZR01000020">
    <property type="protein sequence ID" value="KPQ34379.1"/>
    <property type="molecule type" value="Genomic_DNA"/>
</dbReference>
<dbReference type="NCBIfam" id="TIGR00303">
    <property type="entry name" value="nicotinate mononucleotide-dependent phosphoribosyltransferase CobT"/>
    <property type="match status" value="1"/>
</dbReference>
<accession>A0A0P7ZNB2</accession>
<organism evidence="2 3">
    <name type="scientific">Phormidesmis priestleyi Ana</name>
    <dbReference type="NCBI Taxonomy" id="1666911"/>
    <lineage>
        <taxon>Bacteria</taxon>
        <taxon>Bacillati</taxon>
        <taxon>Cyanobacteriota</taxon>
        <taxon>Cyanophyceae</taxon>
        <taxon>Leptolyngbyales</taxon>
        <taxon>Leptolyngbyaceae</taxon>
        <taxon>Phormidesmis</taxon>
    </lineage>
</organism>
<comment type="similarity">
    <text evidence="1">Belongs to the UPF0284 family.</text>
</comment>
<dbReference type="SUPFAM" id="SSF52733">
    <property type="entry name" value="Nicotinate mononucleotide:5,6-dimethylbenzimidazole phosphoribosyltransferase (CobT)"/>
    <property type="match status" value="1"/>
</dbReference>
<dbReference type="CDD" id="cd02439">
    <property type="entry name" value="DMB-PRT_CobT"/>
    <property type="match status" value="1"/>
</dbReference>
<dbReference type="PANTHER" id="PTHR38811">
    <property type="match status" value="1"/>
</dbReference>
<dbReference type="Pfam" id="PF02277">
    <property type="entry name" value="DBI_PRT"/>
    <property type="match status" value="1"/>
</dbReference>
<comment type="caution">
    <text evidence="2">The sequence shown here is derived from an EMBL/GenBank/DDBJ whole genome shotgun (WGS) entry which is preliminary data.</text>
</comment>
<evidence type="ECO:0000313" key="2">
    <source>
        <dbReference type="EMBL" id="KPQ34379.1"/>
    </source>
</evidence>
<dbReference type="PANTHER" id="PTHR38811:SF1">
    <property type="entry name" value="UPF0284 PROTEIN SLL1500"/>
    <property type="match status" value="1"/>
</dbReference>
<proteinExistence type="inferred from homology"/>
<dbReference type="PATRIC" id="fig|1666911.3.peg.236"/>
<dbReference type="STRING" id="1666911.HLUCCA11_14855"/>
<dbReference type="InterPro" id="IPR002805">
    <property type="entry name" value="Nict_dMeBzImd_PRibTrfase_arc"/>
</dbReference>
<sequence>MIRICAGDPTDWLHRHRGKRPLFACILSFTETGLIPDISAAGMTTQARQYTALADAELLAAKPDYYPFSQGLTHQLTHRLPPLRAGVSPAIISRAILTQQAIPFRLFSTGLPDRLKAEHTPLPDGTDNRLMHPVIAKAIHHKQAMSLAQVTALLESGLRWGHQLAMQCKSSYLIVGECVVGGTTTAQAVLTALGYDVAGRMSSSHQHSNHCQKQAIVRQGLRRWQQQDSHYRLSGKNEPLQVIAQLGDPMQIVAAGMTIAASQQVGVLLAGGAQMLAVYKIAQALCTPPTTPAYADSKLTWNPEQVVVGTTRWVIEDATADTSAIARDIGATYIASEINFSQSRYFQLRAYERGFVKEGMGAGGCAIAAHLYKGWNGSQLRHAVESELKYAL</sequence>
<dbReference type="AlphaFoldDB" id="A0A0P7ZNB2"/>
<dbReference type="Gene3D" id="3.40.50.10210">
    <property type="match status" value="1"/>
</dbReference>
<dbReference type="GO" id="GO:0008939">
    <property type="term" value="F:nicotinate-nucleotide-dimethylbenzimidazole phosphoribosyltransferase activity"/>
    <property type="evidence" value="ECO:0007669"/>
    <property type="project" value="InterPro"/>
</dbReference>
<protein>
    <recommendedName>
        <fullName evidence="1">UPF0284 protein HLUCCA11_14855</fullName>
    </recommendedName>
</protein>
<keyword evidence="2" id="KW-0328">Glycosyltransferase</keyword>
<dbReference type="InterPro" id="IPR003200">
    <property type="entry name" value="Nict_dMeBzImd_PRibTrfase"/>
</dbReference>
<reference evidence="2 3" key="1">
    <citation type="submission" date="2015-09" db="EMBL/GenBank/DDBJ databases">
        <title>Identification and resolution of microdiversity through metagenomic sequencing of parallel consortia.</title>
        <authorList>
            <person name="Nelson W.C."/>
            <person name="Romine M.F."/>
            <person name="Lindemann S.R."/>
        </authorList>
    </citation>
    <scope>NUCLEOTIDE SEQUENCE [LARGE SCALE GENOMIC DNA]</scope>
    <source>
        <strain evidence="2">Ana</strain>
    </source>
</reference>
<dbReference type="Proteomes" id="UP000050465">
    <property type="component" value="Unassembled WGS sequence"/>
</dbReference>
<keyword evidence="2" id="KW-0808">Transferase</keyword>
<evidence type="ECO:0000256" key="1">
    <source>
        <dbReference type="HAMAP-Rule" id="MF_01086"/>
    </source>
</evidence>